<accession>A0A173T6T7</accession>
<sequence>MSRRHFLTIPILIFFLCMLSFPQTVFAGASYGLLLWFRHVLPTLLPYMVLINILIRTPALHWICHITSPFLCPLLGTSYYGTFAVLTGFLCGYPMGAKTASDLLDAQKISRSEASYLLSFCNNTSPAFILNYVVIQNLKKDSISIPFLLILTLTPLMMSFVFRLFYRAKDHIHPFSHLMQVSSSTVSQSENLSGNYFDRCIMNAFESITKVGGYMMMFSVLIQLLASALPDNTASLLLYSSLEISTGIRRLASSALYTSHKIILCAALTSFGGWCCIAQTYSMISGNHLPILPYIAEKLATALVTSLLISAYIYAI</sequence>
<dbReference type="Pfam" id="PF07670">
    <property type="entry name" value="Gate"/>
    <property type="match status" value="1"/>
</dbReference>
<dbReference type="OrthoDB" id="1645614at2"/>
<feature type="transmembrane region" description="Helical" evidence="1">
    <location>
        <begin position="262"/>
        <end position="282"/>
    </location>
</feature>
<protein>
    <submittedName>
        <fullName evidence="3">Uncharacterized protein conserved in bacteria</fullName>
    </submittedName>
</protein>
<dbReference type="AlphaFoldDB" id="A0A173T6T7"/>
<evidence type="ECO:0000313" key="3">
    <source>
        <dbReference type="EMBL" id="CUM98542.1"/>
    </source>
</evidence>
<keyword evidence="1" id="KW-0812">Transmembrane</keyword>
<feature type="transmembrane region" description="Helical" evidence="1">
    <location>
        <begin position="294"/>
        <end position="315"/>
    </location>
</feature>
<evidence type="ECO:0000256" key="1">
    <source>
        <dbReference type="SAM" id="Phobius"/>
    </source>
</evidence>
<feature type="transmembrane region" description="Helical" evidence="1">
    <location>
        <begin position="70"/>
        <end position="95"/>
    </location>
</feature>
<feature type="transmembrane region" description="Helical" evidence="1">
    <location>
        <begin position="43"/>
        <end position="63"/>
    </location>
</feature>
<dbReference type="InterPro" id="IPR011642">
    <property type="entry name" value="Gate_dom"/>
</dbReference>
<dbReference type="RefSeq" id="WP_055214098.1">
    <property type="nucleotide sequence ID" value="NZ_CYXO01000007.1"/>
</dbReference>
<feature type="domain" description="Nucleoside transporter/FeoB GTPase Gate" evidence="2">
    <location>
        <begin position="39"/>
        <end position="129"/>
    </location>
</feature>
<dbReference type="EMBL" id="CYXO01000007">
    <property type="protein sequence ID" value="CUM98542.1"/>
    <property type="molecule type" value="Genomic_DNA"/>
</dbReference>
<evidence type="ECO:0000259" key="2">
    <source>
        <dbReference type="Pfam" id="PF07670"/>
    </source>
</evidence>
<keyword evidence="1" id="KW-1133">Transmembrane helix</keyword>
<name>A0A173T6T7_9FIRM</name>
<feature type="transmembrane region" description="Helical" evidence="1">
    <location>
        <begin position="147"/>
        <end position="166"/>
    </location>
</feature>
<organism evidence="3 4">
    <name type="scientific">Dorea longicatena</name>
    <dbReference type="NCBI Taxonomy" id="88431"/>
    <lineage>
        <taxon>Bacteria</taxon>
        <taxon>Bacillati</taxon>
        <taxon>Bacillota</taxon>
        <taxon>Clostridia</taxon>
        <taxon>Lachnospirales</taxon>
        <taxon>Lachnospiraceae</taxon>
        <taxon>Dorea</taxon>
    </lineage>
</organism>
<proteinExistence type="predicted"/>
<gene>
    <name evidence="3" type="ORF">ERS852573_01408</name>
</gene>
<reference evidence="3 4" key="1">
    <citation type="submission" date="2015-09" db="EMBL/GenBank/DDBJ databases">
        <authorList>
            <consortium name="Pathogen Informatics"/>
        </authorList>
    </citation>
    <scope>NUCLEOTIDE SEQUENCE [LARGE SCALE GENOMIC DNA]</scope>
    <source>
        <strain evidence="3 4">2789STDY5834961</strain>
    </source>
</reference>
<dbReference type="Proteomes" id="UP000095597">
    <property type="component" value="Unassembled WGS sequence"/>
</dbReference>
<evidence type="ECO:0000313" key="4">
    <source>
        <dbReference type="Proteomes" id="UP000095597"/>
    </source>
</evidence>
<keyword evidence="1" id="KW-0472">Membrane</keyword>